<dbReference type="Pfam" id="PF00072">
    <property type="entry name" value="Response_reg"/>
    <property type="match status" value="1"/>
</dbReference>
<dbReference type="SUPFAM" id="SSF52172">
    <property type="entry name" value="CheY-like"/>
    <property type="match status" value="1"/>
</dbReference>
<dbReference type="SUPFAM" id="SSF47384">
    <property type="entry name" value="Homodimeric domain of signal transducing histidine kinase"/>
    <property type="match status" value="1"/>
</dbReference>
<dbReference type="InterPro" id="IPR036890">
    <property type="entry name" value="HATPase_C_sf"/>
</dbReference>
<dbReference type="InterPro" id="IPR004358">
    <property type="entry name" value="Sig_transdc_His_kin-like_C"/>
</dbReference>
<dbReference type="InterPro" id="IPR000700">
    <property type="entry name" value="PAS-assoc_C"/>
</dbReference>
<dbReference type="PROSITE" id="PS50112">
    <property type="entry name" value="PAS"/>
    <property type="match status" value="1"/>
</dbReference>
<evidence type="ECO:0000259" key="8">
    <source>
        <dbReference type="PROSITE" id="PS50110"/>
    </source>
</evidence>
<dbReference type="InterPro" id="IPR001789">
    <property type="entry name" value="Sig_transdc_resp-reg_receiver"/>
</dbReference>
<dbReference type="InterPro" id="IPR011006">
    <property type="entry name" value="CheY-like_superfamily"/>
</dbReference>
<dbReference type="EMBL" id="WBUI01000006">
    <property type="protein sequence ID" value="KAB2933298.1"/>
    <property type="molecule type" value="Genomic_DNA"/>
</dbReference>
<dbReference type="AlphaFoldDB" id="A0A833M2A9"/>
<evidence type="ECO:0000259" key="10">
    <source>
        <dbReference type="PROSITE" id="PS50113"/>
    </source>
</evidence>
<dbReference type="SUPFAM" id="SSF55785">
    <property type="entry name" value="PYP-like sensor domain (PAS domain)"/>
    <property type="match status" value="2"/>
</dbReference>
<dbReference type="InterPro" id="IPR003661">
    <property type="entry name" value="HisK_dim/P_dom"/>
</dbReference>
<dbReference type="Gene3D" id="3.40.50.2300">
    <property type="match status" value="1"/>
</dbReference>
<sequence length="830" mass="92864">MDAVKLFIENASLRQRVQAYVDSLALPTAIQPFLIITDDPYANTGNTMPILLLAGAEPTPAVTGNFDEIMPLSWISSLPERIRLYYRKATLRECSRCTVARRTVPFLDRHRLRLMFEQLPILIWETDLAGRIQFLEGSLLERIGIHQARYMGKRLPRFSELLKNLSEPGCSVYQGHSLSLIKEVRGIVLRVHIGPVYDENGVIVRIFGIGTDISDLLSAAEVIRKQKRFYEEIIDHIPSGIYVIDPKRNFSVVLSNRSAENLLSSFGGSFAPKSEEEIHELQSLIDHRIEYRRQERFLNLPDERRELDILEIRMETGAEPAFVLGIVKDITQQRRREQEIARARKVAEDANTHKSRIITRLSHELRTPLNTITGFAEIMQSRMDNHPVWSEYIEGIQAAGQSLLQTLNGILDMSRLEAGRLRLREEMVDLRKIIDDMRQMFSGRAMSKGLRFQIAIKEDLPAALFLDELRVKQILLNLIGNAVKFTSSGRVDLSVGCSRSGSPDRYRLEFEITDTGPGILAADIERIFEPFEQSECGIRAGGTGLGLSIASQLARLMNGGLDVVSSPGSGATFRFVMDDVISGAPDLVTGLSFWKLDRASFEGARILIVDNDGFNRRVVLDFLADHDVRIVEAKNGVEAVESCRHERFDLILLDIHMPGMDGYEAVHEIKDLCSRNGSPLPPIIAVTGSSSGEAKGGSEQSIKAWLRKPFAKFELLILLMTYLPYRIRETGADQPGKGRVHPVSVNPDEFNREEFACLRAALPSVRTGLNLAEMASFSKELMTASVSANCRDLQFLAEELSRAIDRINIARAVEVLELLASVPSESGGGR</sequence>
<dbReference type="CDD" id="cd16922">
    <property type="entry name" value="HATPase_EvgS-ArcB-TorS-like"/>
    <property type="match status" value="1"/>
</dbReference>
<evidence type="ECO:0000259" key="9">
    <source>
        <dbReference type="PROSITE" id="PS50112"/>
    </source>
</evidence>
<accession>A0A833M2A9</accession>
<keyword evidence="5" id="KW-0418">Kinase</keyword>
<dbReference type="CDD" id="cd00082">
    <property type="entry name" value="HisKA"/>
    <property type="match status" value="1"/>
</dbReference>
<evidence type="ECO:0000256" key="1">
    <source>
        <dbReference type="ARBA" id="ARBA00000085"/>
    </source>
</evidence>
<dbReference type="GO" id="GO:0000155">
    <property type="term" value="F:phosphorelay sensor kinase activity"/>
    <property type="evidence" value="ECO:0007669"/>
    <property type="project" value="InterPro"/>
</dbReference>
<dbReference type="InterPro" id="IPR035965">
    <property type="entry name" value="PAS-like_dom_sf"/>
</dbReference>
<name>A0A833M2A9_9LEPT</name>
<evidence type="ECO:0000313" key="12">
    <source>
        <dbReference type="Proteomes" id="UP000460298"/>
    </source>
</evidence>
<evidence type="ECO:0000259" key="7">
    <source>
        <dbReference type="PROSITE" id="PS50109"/>
    </source>
</evidence>
<keyword evidence="3 6" id="KW-0597">Phosphoprotein</keyword>
<dbReference type="Pfam" id="PF02518">
    <property type="entry name" value="HATPase_c"/>
    <property type="match status" value="1"/>
</dbReference>
<keyword evidence="4" id="KW-0808">Transferase</keyword>
<dbReference type="SMART" id="SM00387">
    <property type="entry name" value="HATPase_c"/>
    <property type="match status" value="1"/>
</dbReference>
<feature type="modified residue" description="4-aspartylphosphate" evidence="6">
    <location>
        <position position="654"/>
    </location>
</feature>
<evidence type="ECO:0000256" key="6">
    <source>
        <dbReference type="PROSITE-ProRule" id="PRU00169"/>
    </source>
</evidence>
<dbReference type="PRINTS" id="PR00344">
    <property type="entry name" value="BCTRLSENSOR"/>
</dbReference>
<dbReference type="PROSITE" id="PS50109">
    <property type="entry name" value="HIS_KIN"/>
    <property type="match status" value="1"/>
</dbReference>
<comment type="catalytic activity">
    <reaction evidence="1">
        <text>ATP + protein L-histidine = ADP + protein N-phospho-L-histidine.</text>
        <dbReference type="EC" id="2.7.13.3"/>
    </reaction>
</comment>
<evidence type="ECO:0000256" key="3">
    <source>
        <dbReference type="ARBA" id="ARBA00022553"/>
    </source>
</evidence>
<dbReference type="PROSITE" id="PS50110">
    <property type="entry name" value="RESPONSE_REGULATORY"/>
    <property type="match status" value="1"/>
</dbReference>
<evidence type="ECO:0000256" key="2">
    <source>
        <dbReference type="ARBA" id="ARBA00012438"/>
    </source>
</evidence>
<feature type="domain" description="Response regulatory" evidence="8">
    <location>
        <begin position="605"/>
        <end position="723"/>
    </location>
</feature>
<comment type="caution">
    <text evidence="11">The sequence shown here is derived from an EMBL/GenBank/DDBJ whole genome shotgun (WGS) entry which is preliminary data.</text>
</comment>
<dbReference type="PANTHER" id="PTHR43047">
    <property type="entry name" value="TWO-COMPONENT HISTIDINE PROTEIN KINASE"/>
    <property type="match status" value="1"/>
</dbReference>
<proteinExistence type="predicted"/>
<dbReference type="Pfam" id="PF00512">
    <property type="entry name" value="HisKA"/>
    <property type="match status" value="1"/>
</dbReference>
<protein>
    <recommendedName>
        <fullName evidence="2">histidine kinase</fullName>
        <ecNumber evidence="2">2.7.13.3</ecNumber>
    </recommendedName>
</protein>
<feature type="domain" description="PAC" evidence="10">
    <location>
        <begin position="174"/>
        <end position="225"/>
    </location>
</feature>
<gene>
    <name evidence="11" type="ORF">F9K24_08085</name>
</gene>
<dbReference type="Gene3D" id="3.30.450.20">
    <property type="entry name" value="PAS domain"/>
    <property type="match status" value="2"/>
</dbReference>
<dbReference type="InterPro" id="IPR005467">
    <property type="entry name" value="His_kinase_dom"/>
</dbReference>
<reference evidence="11 12" key="1">
    <citation type="submission" date="2019-10" db="EMBL/GenBank/DDBJ databases">
        <title>Extracellular Electron Transfer in a Candidatus Methanoperedens spp. Enrichment Culture.</title>
        <authorList>
            <person name="Berger S."/>
            <person name="Rangel Shaw D."/>
            <person name="Berben T."/>
            <person name="In 'T Zandt M."/>
            <person name="Frank J."/>
            <person name="Reimann J."/>
            <person name="Jetten M.S.M."/>
            <person name="Welte C.U."/>
        </authorList>
    </citation>
    <scope>NUCLEOTIDE SEQUENCE [LARGE SCALE GENOMIC DNA]</scope>
    <source>
        <strain evidence="11">SB12</strain>
    </source>
</reference>
<dbReference type="PANTHER" id="PTHR43047:SF64">
    <property type="entry name" value="HISTIDINE KINASE CONTAINING CHEY-HOMOLOGOUS RECEIVER DOMAIN AND PAS DOMAIN-RELATED"/>
    <property type="match status" value="1"/>
</dbReference>
<dbReference type="InterPro" id="IPR000014">
    <property type="entry name" value="PAS"/>
</dbReference>
<dbReference type="PROSITE" id="PS50113">
    <property type="entry name" value="PAC"/>
    <property type="match status" value="1"/>
</dbReference>
<dbReference type="Proteomes" id="UP000460298">
    <property type="component" value="Unassembled WGS sequence"/>
</dbReference>
<dbReference type="SMART" id="SM00388">
    <property type="entry name" value="HisKA"/>
    <property type="match status" value="1"/>
</dbReference>
<evidence type="ECO:0000256" key="5">
    <source>
        <dbReference type="ARBA" id="ARBA00022777"/>
    </source>
</evidence>
<dbReference type="SUPFAM" id="SSF55874">
    <property type="entry name" value="ATPase domain of HSP90 chaperone/DNA topoisomerase II/histidine kinase"/>
    <property type="match status" value="1"/>
</dbReference>
<dbReference type="SMART" id="SM00448">
    <property type="entry name" value="REC"/>
    <property type="match status" value="1"/>
</dbReference>
<dbReference type="InterPro" id="IPR036097">
    <property type="entry name" value="HisK_dim/P_sf"/>
</dbReference>
<dbReference type="FunFam" id="3.30.565.10:FF:000010">
    <property type="entry name" value="Sensor histidine kinase RcsC"/>
    <property type="match status" value="1"/>
</dbReference>
<evidence type="ECO:0000256" key="4">
    <source>
        <dbReference type="ARBA" id="ARBA00022679"/>
    </source>
</evidence>
<feature type="domain" description="PAS" evidence="9">
    <location>
        <begin position="108"/>
        <end position="162"/>
    </location>
</feature>
<organism evidence="11 12">
    <name type="scientific">Leptonema illini</name>
    <dbReference type="NCBI Taxonomy" id="183"/>
    <lineage>
        <taxon>Bacteria</taxon>
        <taxon>Pseudomonadati</taxon>
        <taxon>Spirochaetota</taxon>
        <taxon>Spirochaetia</taxon>
        <taxon>Leptospirales</taxon>
        <taxon>Leptospiraceae</taxon>
        <taxon>Leptonema</taxon>
    </lineage>
</organism>
<feature type="domain" description="Histidine kinase" evidence="7">
    <location>
        <begin position="360"/>
        <end position="581"/>
    </location>
</feature>
<dbReference type="InterPro" id="IPR003594">
    <property type="entry name" value="HATPase_dom"/>
</dbReference>
<dbReference type="SMART" id="SM00091">
    <property type="entry name" value="PAS"/>
    <property type="match status" value="2"/>
</dbReference>
<dbReference type="CDD" id="cd17546">
    <property type="entry name" value="REC_hyHK_CKI1_RcsC-like"/>
    <property type="match status" value="1"/>
</dbReference>
<evidence type="ECO:0000313" key="11">
    <source>
        <dbReference type="EMBL" id="KAB2933298.1"/>
    </source>
</evidence>
<dbReference type="Gene3D" id="3.30.565.10">
    <property type="entry name" value="Histidine kinase-like ATPase, C-terminal domain"/>
    <property type="match status" value="1"/>
</dbReference>
<dbReference type="Gene3D" id="1.10.287.130">
    <property type="match status" value="1"/>
</dbReference>
<dbReference type="EC" id="2.7.13.3" evidence="2"/>